<accession>A0ABU4HZG1</accession>
<feature type="non-terminal residue" evidence="3">
    <location>
        <position position="1064"/>
    </location>
</feature>
<evidence type="ECO:0000313" key="4">
    <source>
        <dbReference type="Proteomes" id="UP001284601"/>
    </source>
</evidence>
<gene>
    <name evidence="3" type="ORF">R7226_30375</name>
</gene>
<keyword evidence="2" id="KW-0732">Signal</keyword>
<reference evidence="4" key="1">
    <citation type="submission" date="2023-07" db="EMBL/GenBank/DDBJ databases">
        <title>Conexibacter stalactiti sp. nov., isolated from stalactites in a lava cave and emended description of the genus Conexibacter.</title>
        <authorList>
            <person name="Lee S.D."/>
        </authorList>
    </citation>
    <scope>NUCLEOTIDE SEQUENCE [LARGE SCALE GENOMIC DNA]</scope>
    <source>
        <strain evidence="4">KCTC 39840</strain>
    </source>
</reference>
<feature type="signal peptide" evidence="2">
    <location>
        <begin position="1"/>
        <end position="34"/>
    </location>
</feature>
<sequence length="1064" mass="110712">MPDTTTPPPTARRRRRGRAALVTVALLSVATATAAGTTPAASAADRITVDFESGPALDSPITTEYRESAFVTFARGESYRPYRRTAPALARSGRTVADIGADVCQTEVDDAIDCEFPIGGTTARLTRSASSATVYAGLFRPTTQPVTVELRAYRADGRAAATGAPVTITADGFRTAATVTSAAADIARVDVYVDGRGAIGAAVGIDDLTFDYPDGTLPDVALSGPSQEITIPQGGSVDVPIAIGRLNGSRGPLDLSATRLTQGVRAQFVPDPVPGTETEATLRLSAAADAPTLPRGGGRTVVVSGDPGGNGAVAPAIRTLGLTARVAAPFTLSSPTAEPARVPTCTATTHPLRLERDLDFRGTVSLSVSGAPSGVRASFDRSEVPAQGGLIQEVALRLEGSAIPAVPATLTVTATSPGAPTRTLAVNVARATPTASFATPANRLLVTPQLLRRGTDVRLTGNGFCPGTVVRVGQAHDAVPAVVEPDGRGLRFTTPRDATSGKLVIVGPDGVGHYADQEAVVRGYRNTHGLRFANFPFGHLSFDELVDAFGKDDILLTVDPCPIFSCPVTLPTIDWGAAIVWPVLNEALKRSGGHCFGFSLATQRWFASPITLNAFSAPERFAWSIPRTTNALTDHLDVMHALQGSSEFLVAWMKRSRSLSANVERIRRALEAGNPPSVFLTIGSSGHVVVAHDLVDRPDGSVYIHVYDSNTPFLEAENGDRALHATREELSTILVSPKRDRWQLGATSGDADELAMLPRNAVPSNPSLPGVGDLGSLATVAIFASADGAARLDDRPEGSDFLPLTERPQDGGEAGVVFPARGEQPAVTLRGTRAGSYRQVVVGDDAVASVQAPTAKGVRDTTAGLAGGDGLSFAAADGAPRRRLTLNVATSGKGPSRAARVETGSSGGGSDSVRLADGRVLVIAHEGAPTTASFTLTGAGPGGGPVTFVSGPLRIADGETVTAAPLRWSSLERVRVTVRDRRGATRVRTLRNRARVSARVTIPSLTVKRGVATAKVRLRGLPANATAGGAIVLQATRGGRALGRRTVALRRARNGLRTVRWTLP</sequence>
<proteinExistence type="predicted"/>
<dbReference type="PROSITE" id="PS51318">
    <property type="entry name" value="TAT"/>
    <property type="match status" value="1"/>
</dbReference>
<dbReference type="InterPro" id="IPR006311">
    <property type="entry name" value="TAT_signal"/>
</dbReference>
<evidence type="ECO:0008006" key="5">
    <source>
        <dbReference type="Google" id="ProtNLM"/>
    </source>
</evidence>
<organism evidence="3 4">
    <name type="scientific">Conexibacter stalactiti</name>
    <dbReference type="NCBI Taxonomy" id="1940611"/>
    <lineage>
        <taxon>Bacteria</taxon>
        <taxon>Bacillati</taxon>
        <taxon>Actinomycetota</taxon>
        <taxon>Thermoleophilia</taxon>
        <taxon>Solirubrobacterales</taxon>
        <taxon>Conexibacteraceae</taxon>
        <taxon>Conexibacter</taxon>
    </lineage>
</organism>
<dbReference type="Proteomes" id="UP001284601">
    <property type="component" value="Unassembled WGS sequence"/>
</dbReference>
<evidence type="ECO:0000256" key="2">
    <source>
        <dbReference type="SAM" id="SignalP"/>
    </source>
</evidence>
<feature type="chain" id="PRO_5045450998" description="IPT/TIG domain-containing protein" evidence="2">
    <location>
        <begin position="35"/>
        <end position="1064"/>
    </location>
</feature>
<evidence type="ECO:0000313" key="3">
    <source>
        <dbReference type="EMBL" id="MDW5598707.1"/>
    </source>
</evidence>
<dbReference type="RefSeq" id="WP_318601270.1">
    <property type="nucleotide sequence ID" value="NZ_JAWSTH010000169.1"/>
</dbReference>
<keyword evidence="4" id="KW-1185">Reference proteome</keyword>
<evidence type="ECO:0000256" key="1">
    <source>
        <dbReference type="SAM" id="MobiDB-lite"/>
    </source>
</evidence>
<name>A0ABU4HZG1_9ACTN</name>
<dbReference type="EMBL" id="JAWSTH010000169">
    <property type="protein sequence ID" value="MDW5598707.1"/>
    <property type="molecule type" value="Genomic_DNA"/>
</dbReference>
<comment type="caution">
    <text evidence="3">The sequence shown here is derived from an EMBL/GenBank/DDBJ whole genome shotgun (WGS) entry which is preliminary data.</text>
</comment>
<protein>
    <recommendedName>
        <fullName evidence="5">IPT/TIG domain-containing protein</fullName>
    </recommendedName>
</protein>
<feature type="region of interest" description="Disordered" evidence="1">
    <location>
        <begin position="891"/>
        <end position="911"/>
    </location>
</feature>